<feature type="transmembrane region" description="Helical" evidence="2">
    <location>
        <begin position="38"/>
        <end position="59"/>
    </location>
</feature>
<accession>A0ABU5MV65</accession>
<organism evidence="3 4">
    <name type="scientific">Pontiella agarivorans</name>
    <dbReference type="NCBI Taxonomy" id="3038953"/>
    <lineage>
        <taxon>Bacteria</taxon>
        <taxon>Pseudomonadati</taxon>
        <taxon>Kiritimatiellota</taxon>
        <taxon>Kiritimatiellia</taxon>
        <taxon>Kiritimatiellales</taxon>
        <taxon>Pontiellaceae</taxon>
        <taxon>Pontiella</taxon>
    </lineage>
</organism>
<dbReference type="Proteomes" id="UP001290861">
    <property type="component" value="Unassembled WGS sequence"/>
</dbReference>
<reference evidence="3 4" key="1">
    <citation type="journal article" date="2024" name="Appl. Environ. Microbiol.">
        <title>Pontiella agarivorans sp. nov., a novel marine anaerobic bacterium capable of degrading macroalgal polysaccharides and fixing nitrogen.</title>
        <authorList>
            <person name="Liu N."/>
            <person name="Kivenson V."/>
            <person name="Peng X."/>
            <person name="Cui Z."/>
            <person name="Lankiewicz T.S."/>
            <person name="Gosselin K.M."/>
            <person name="English C.J."/>
            <person name="Blair E.M."/>
            <person name="O'Malley M.A."/>
            <person name="Valentine D.L."/>
        </authorList>
    </citation>
    <scope>NUCLEOTIDE SEQUENCE [LARGE SCALE GENOMIC DNA]</scope>
    <source>
        <strain evidence="3 4">NLcol2</strain>
    </source>
</reference>
<gene>
    <name evidence="3" type="ORF">P9H32_05630</name>
</gene>
<evidence type="ECO:0000256" key="1">
    <source>
        <dbReference type="SAM" id="MobiDB-lite"/>
    </source>
</evidence>
<evidence type="ECO:0000313" key="3">
    <source>
        <dbReference type="EMBL" id="MDZ8118104.1"/>
    </source>
</evidence>
<keyword evidence="2" id="KW-0472">Membrane</keyword>
<evidence type="ECO:0000256" key="2">
    <source>
        <dbReference type="SAM" id="Phobius"/>
    </source>
</evidence>
<keyword evidence="4" id="KW-1185">Reference proteome</keyword>
<name>A0ABU5MV65_9BACT</name>
<keyword evidence="2" id="KW-0812">Transmembrane</keyword>
<evidence type="ECO:0000313" key="4">
    <source>
        <dbReference type="Proteomes" id="UP001290861"/>
    </source>
</evidence>
<keyword evidence="2" id="KW-1133">Transmembrane helix</keyword>
<comment type="caution">
    <text evidence="3">The sequence shown here is derived from an EMBL/GenBank/DDBJ whole genome shotgun (WGS) entry which is preliminary data.</text>
</comment>
<feature type="region of interest" description="Disordered" evidence="1">
    <location>
        <begin position="1"/>
        <end position="20"/>
    </location>
</feature>
<dbReference type="EMBL" id="JARVCO010000007">
    <property type="protein sequence ID" value="MDZ8118104.1"/>
    <property type="molecule type" value="Genomic_DNA"/>
</dbReference>
<dbReference type="RefSeq" id="WP_322607903.1">
    <property type="nucleotide sequence ID" value="NZ_JARVCO010000007.1"/>
</dbReference>
<proteinExistence type="predicted"/>
<sequence length="73" mass="7882">MKNRRRKYTVQPISSKGESKVITRPVQTPERNLPGHPIAVAIVIAGLLVVVLGVTLSNIEVTTASTASWNLFG</sequence>
<protein>
    <submittedName>
        <fullName evidence="3">Uncharacterized protein</fullName>
    </submittedName>
</protein>